<sequence length="234" mass="27274">MNKYFSFLIILFFCFNGLSQKKGGKVENLQNFDKKKIHFGYFIGLNQYNFKIDYKKNPNYTTQVEEKLGLNIGLIGDLKINEHLNLRFEPGLHTNKGALKFNERSKFNQYSDTLRTIKSTYIHLPLLLKFSSKRIDNFRPYLIGGISASFNLSSNQNSPEDNKNNVFRLKTNTLYYELGFGIDFYLQYFKFSPSIRGLFSLKNELVPDNDVNSPWTGHIDKLSTRGIFINLTFH</sequence>
<evidence type="ECO:0000259" key="1">
    <source>
        <dbReference type="Pfam" id="PF13568"/>
    </source>
</evidence>
<dbReference type="AlphaFoldDB" id="A0A381SCZ5"/>
<proteinExistence type="predicted"/>
<name>A0A381SCZ5_9ZZZZ</name>
<protein>
    <recommendedName>
        <fullName evidence="1">Outer membrane protein beta-barrel domain-containing protein</fullName>
    </recommendedName>
</protein>
<accession>A0A381SCZ5</accession>
<dbReference type="Gene3D" id="2.40.160.20">
    <property type="match status" value="1"/>
</dbReference>
<dbReference type="Pfam" id="PF13568">
    <property type="entry name" value="OMP_b-brl_2"/>
    <property type="match status" value="1"/>
</dbReference>
<evidence type="ECO:0000313" key="2">
    <source>
        <dbReference type="EMBL" id="SVA01178.1"/>
    </source>
</evidence>
<gene>
    <name evidence="2" type="ORF">METZ01_LOCUS54032</name>
</gene>
<feature type="domain" description="Outer membrane protein beta-barrel" evidence="1">
    <location>
        <begin position="31"/>
        <end position="204"/>
    </location>
</feature>
<reference evidence="2" key="1">
    <citation type="submission" date="2018-05" db="EMBL/GenBank/DDBJ databases">
        <authorList>
            <person name="Lanie J.A."/>
            <person name="Ng W.-L."/>
            <person name="Kazmierczak K.M."/>
            <person name="Andrzejewski T.M."/>
            <person name="Davidsen T.M."/>
            <person name="Wayne K.J."/>
            <person name="Tettelin H."/>
            <person name="Glass J.I."/>
            <person name="Rusch D."/>
            <person name="Podicherti R."/>
            <person name="Tsui H.-C.T."/>
            <person name="Winkler M.E."/>
        </authorList>
    </citation>
    <scope>NUCLEOTIDE SEQUENCE</scope>
</reference>
<dbReference type="InterPro" id="IPR025665">
    <property type="entry name" value="Beta-barrel_OMP_2"/>
</dbReference>
<dbReference type="EMBL" id="UINC01002878">
    <property type="protein sequence ID" value="SVA01178.1"/>
    <property type="molecule type" value="Genomic_DNA"/>
</dbReference>
<organism evidence="2">
    <name type="scientific">marine metagenome</name>
    <dbReference type="NCBI Taxonomy" id="408172"/>
    <lineage>
        <taxon>unclassified sequences</taxon>
        <taxon>metagenomes</taxon>
        <taxon>ecological metagenomes</taxon>
    </lineage>
</organism>